<reference evidence="1 2" key="1">
    <citation type="submission" date="2017-11" db="EMBL/GenBank/DDBJ databases">
        <title>Complete genome of a free-living desiccation-tolerant cyanobacterium and its photosynthetic adaptation to extreme terrestrial habitat.</title>
        <authorList>
            <person name="Shang J."/>
        </authorList>
    </citation>
    <scope>NUCLEOTIDE SEQUENCE [LARGE SCALE GENOMIC DNA]</scope>
    <source>
        <strain evidence="1 2">CCNUN1</strain>
    </source>
</reference>
<dbReference type="Proteomes" id="UP000232003">
    <property type="component" value="Chromosome"/>
</dbReference>
<evidence type="ECO:0000313" key="2">
    <source>
        <dbReference type="Proteomes" id="UP000232003"/>
    </source>
</evidence>
<dbReference type="EMBL" id="CP024785">
    <property type="protein sequence ID" value="AUB38310.1"/>
    <property type="molecule type" value="Genomic_DNA"/>
</dbReference>
<accession>A0A2K8SSI8</accession>
<protein>
    <submittedName>
        <fullName evidence="1">Sodium-dependent phosphate transporter</fullName>
    </submittedName>
</protein>
<organism evidence="1 2">
    <name type="scientific">Nostoc flagelliforme CCNUN1</name>
    <dbReference type="NCBI Taxonomy" id="2038116"/>
    <lineage>
        <taxon>Bacteria</taxon>
        <taxon>Bacillati</taxon>
        <taxon>Cyanobacteriota</taxon>
        <taxon>Cyanophyceae</taxon>
        <taxon>Nostocales</taxon>
        <taxon>Nostocaceae</taxon>
        <taxon>Nostoc</taxon>
    </lineage>
</organism>
<dbReference type="KEGG" id="nfl:COO91_04275"/>
<keyword evidence="2" id="KW-1185">Reference proteome</keyword>
<proteinExistence type="predicted"/>
<evidence type="ECO:0000313" key="1">
    <source>
        <dbReference type="EMBL" id="AUB38310.1"/>
    </source>
</evidence>
<dbReference type="AlphaFoldDB" id="A0A2K8SSI8"/>
<name>A0A2K8SSI8_9NOSO</name>
<gene>
    <name evidence="1" type="ORF">COO91_04275</name>
</gene>
<sequence length="145" mass="17699">MGIPPLLYETLREGRRLAHAALSTGTAKTGAVSPHWLPLIPSPMLWLRCTHKSEKLHLPKIWSSLRWRDKAKFLQSWRTHLLFSRTHLLFSRTHLLFRRTHLLFRRTHLLFRRTHLLFRRTHLLFRRTHLLFRRTHLLFRWTHLL</sequence>